<evidence type="ECO:0000313" key="1">
    <source>
        <dbReference type="EMBL" id="KAK9708437.1"/>
    </source>
</evidence>
<reference evidence="1 2" key="1">
    <citation type="journal article" date="2024" name="BMC Genomics">
        <title>De novo assembly and annotation of Popillia japonica's genome with initial clues to its potential as an invasive pest.</title>
        <authorList>
            <person name="Cucini C."/>
            <person name="Boschi S."/>
            <person name="Funari R."/>
            <person name="Cardaioli E."/>
            <person name="Iannotti N."/>
            <person name="Marturano G."/>
            <person name="Paoli F."/>
            <person name="Bruttini M."/>
            <person name="Carapelli A."/>
            <person name="Frati F."/>
            <person name="Nardi F."/>
        </authorList>
    </citation>
    <scope>NUCLEOTIDE SEQUENCE [LARGE SCALE GENOMIC DNA]</scope>
    <source>
        <strain evidence="1">DMR45628</strain>
    </source>
</reference>
<proteinExistence type="predicted"/>
<protein>
    <submittedName>
        <fullName evidence="1">Uncharacterized protein</fullName>
    </submittedName>
</protein>
<dbReference type="EMBL" id="JASPKY010000329">
    <property type="protein sequence ID" value="KAK9708437.1"/>
    <property type="molecule type" value="Genomic_DNA"/>
</dbReference>
<name>A0AAW1JWX6_POPJA</name>
<dbReference type="Proteomes" id="UP001458880">
    <property type="component" value="Unassembled WGS sequence"/>
</dbReference>
<dbReference type="AlphaFoldDB" id="A0AAW1JWX6"/>
<keyword evidence="2" id="KW-1185">Reference proteome</keyword>
<accession>A0AAW1JWX6</accession>
<evidence type="ECO:0000313" key="2">
    <source>
        <dbReference type="Proteomes" id="UP001458880"/>
    </source>
</evidence>
<gene>
    <name evidence="1" type="ORF">QE152_g27190</name>
</gene>
<organism evidence="1 2">
    <name type="scientific">Popillia japonica</name>
    <name type="common">Japanese beetle</name>
    <dbReference type="NCBI Taxonomy" id="7064"/>
    <lineage>
        <taxon>Eukaryota</taxon>
        <taxon>Metazoa</taxon>
        <taxon>Ecdysozoa</taxon>
        <taxon>Arthropoda</taxon>
        <taxon>Hexapoda</taxon>
        <taxon>Insecta</taxon>
        <taxon>Pterygota</taxon>
        <taxon>Neoptera</taxon>
        <taxon>Endopterygota</taxon>
        <taxon>Coleoptera</taxon>
        <taxon>Polyphaga</taxon>
        <taxon>Scarabaeiformia</taxon>
        <taxon>Scarabaeidae</taxon>
        <taxon>Rutelinae</taxon>
        <taxon>Popillia</taxon>
    </lineage>
</organism>
<comment type="caution">
    <text evidence="1">The sequence shown here is derived from an EMBL/GenBank/DDBJ whole genome shotgun (WGS) entry which is preliminary data.</text>
</comment>
<sequence length="107" mass="12231">MLFSSCTEHHRRQVKQGSRTRSKLEFSQCVLSVVLAMERPRICTNLLALSVTIMSLYTYKGRPFKISLCLQFIACMKGEMARILYRLTCSFKKGSHTAASFGSSIWR</sequence>